<dbReference type="InterPro" id="IPR001254">
    <property type="entry name" value="Trypsin_dom"/>
</dbReference>
<dbReference type="InterPro" id="IPR001314">
    <property type="entry name" value="Peptidase_S1A"/>
</dbReference>
<evidence type="ECO:0000256" key="4">
    <source>
        <dbReference type="ARBA" id="ARBA00022801"/>
    </source>
</evidence>
<feature type="chain" id="PRO_5006882282" evidence="7">
    <location>
        <begin position="24"/>
        <end position="323"/>
    </location>
</feature>
<organism evidence="9 10">
    <name type="scientific">Trichinella papuae</name>
    <dbReference type="NCBI Taxonomy" id="268474"/>
    <lineage>
        <taxon>Eukaryota</taxon>
        <taxon>Metazoa</taxon>
        <taxon>Ecdysozoa</taxon>
        <taxon>Nematoda</taxon>
        <taxon>Enoplea</taxon>
        <taxon>Dorylaimia</taxon>
        <taxon>Trichinellida</taxon>
        <taxon>Trichinellidae</taxon>
        <taxon>Trichinella</taxon>
    </lineage>
</organism>
<dbReference type="AlphaFoldDB" id="A0A0V1M6X9"/>
<dbReference type="GO" id="GO:0005615">
    <property type="term" value="C:extracellular space"/>
    <property type="evidence" value="ECO:0007669"/>
    <property type="project" value="TreeGrafter"/>
</dbReference>
<protein>
    <submittedName>
        <fullName evidence="9">Plasma kallikrein</fullName>
    </submittedName>
</protein>
<keyword evidence="5" id="KW-0720">Serine protease</keyword>
<dbReference type="PROSITE" id="PS00134">
    <property type="entry name" value="TRYPSIN_HIS"/>
    <property type="match status" value="1"/>
</dbReference>
<evidence type="ECO:0000256" key="3">
    <source>
        <dbReference type="ARBA" id="ARBA00022670"/>
    </source>
</evidence>
<dbReference type="CDD" id="cd00190">
    <property type="entry name" value="Tryp_SPc"/>
    <property type="match status" value="1"/>
</dbReference>
<dbReference type="GO" id="GO:0006508">
    <property type="term" value="P:proteolysis"/>
    <property type="evidence" value="ECO:0007669"/>
    <property type="project" value="UniProtKB-KW"/>
</dbReference>
<accession>A0A0V1M6X9</accession>
<dbReference type="SUPFAM" id="SSF50494">
    <property type="entry name" value="Trypsin-like serine proteases"/>
    <property type="match status" value="1"/>
</dbReference>
<evidence type="ECO:0000313" key="10">
    <source>
        <dbReference type="Proteomes" id="UP000054843"/>
    </source>
</evidence>
<dbReference type="Pfam" id="PF00089">
    <property type="entry name" value="Trypsin"/>
    <property type="match status" value="1"/>
</dbReference>
<name>A0A0V1M6X9_9BILA</name>
<proteinExistence type="predicted"/>
<reference evidence="9 10" key="1">
    <citation type="submission" date="2015-01" db="EMBL/GenBank/DDBJ databases">
        <title>Evolution of Trichinella species and genotypes.</title>
        <authorList>
            <person name="Korhonen P.K."/>
            <person name="Edoardo P."/>
            <person name="Giuseppe L.R."/>
            <person name="Gasser R.B."/>
        </authorList>
    </citation>
    <scope>NUCLEOTIDE SEQUENCE [LARGE SCALE GENOMIC DNA]</scope>
    <source>
        <strain evidence="9">ISS1980</strain>
    </source>
</reference>
<evidence type="ECO:0000256" key="5">
    <source>
        <dbReference type="ARBA" id="ARBA00022825"/>
    </source>
</evidence>
<dbReference type="PRINTS" id="PR00722">
    <property type="entry name" value="CHYMOTRYPSIN"/>
</dbReference>
<dbReference type="STRING" id="268474.A0A0V1M6X9"/>
<feature type="signal peptide" evidence="7">
    <location>
        <begin position="1"/>
        <end position="23"/>
    </location>
</feature>
<dbReference type="EMBL" id="JYDO01000196">
    <property type="protein sequence ID" value="KRZ67471.1"/>
    <property type="molecule type" value="Genomic_DNA"/>
</dbReference>
<evidence type="ECO:0000313" key="9">
    <source>
        <dbReference type="EMBL" id="KRZ67471.1"/>
    </source>
</evidence>
<dbReference type="InterPro" id="IPR009003">
    <property type="entry name" value="Peptidase_S1_PA"/>
</dbReference>
<keyword evidence="3" id="KW-0645">Protease</keyword>
<keyword evidence="2" id="KW-0964">Secreted</keyword>
<comment type="caution">
    <text evidence="9">The sequence shown here is derived from an EMBL/GenBank/DDBJ whole genome shotgun (WGS) entry which is preliminary data.</text>
</comment>
<evidence type="ECO:0000256" key="2">
    <source>
        <dbReference type="ARBA" id="ARBA00022525"/>
    </source>
</evidence>
<dbReference type="PROSITE" id="PS50240">
    <property type="entry name" value="TRYPSIN_DOM"/>
    <property type="match status" value="1"/>
</dbReference>
<keyword evidence="7" id="KW-0732">Signal</keyword>
<dbReference type="FunFam" id="2.40.10.10:FF:000068">
    <property type="entry name" value="transmembrane protease serine 2"/>
    <property type="match status" value="1"/>
</dbReference>
<evidence type="ECO:0000256" key="6">
    <source>
        <dbReference type="ARBA" id="ARBA00023157"/>
    </source>
</evidence>
<comment type="subcellular location">
    <subcellularLocation>
        <location evidence="1">Secreted</location>
    </subcellularLocation>
</comment>
<keyword evidence="6" id="KW-1015">Disulfide bond</keyword>
<keyword evidence="10" id="KW-1185">Reference proteome</keyword>
<dbReference type="GO" id="GO:0004252">
    <property type="term" value="F:serine-type endopeptidase activity"/>
    <property type="evidence" value="ECO:0007669"/>
    <property type="project" value="InterPro"/>
</dbReference>
<dbReference type="OrthoDB" id="414661at2759"/>
<feature type="domain" description="Peptidase S1" evidence="8">
    <location>
        <begin position="43"/>
        <end position="284"/>
    </location>
</feature>
<evidence type="ECO:0000259" key="8">
    <source>
        <dbReference type="PROSITE" id="PS50240"/>
    </source>
</evidence>
<dbReference type="InterPro" id="IPR018114">
    <property type="entry name" value="TRYPSIN_HIS"/>
</dbReference>
<evidence type="ECO:0000256" key="1">
    <source>
        <dbReference type="ARBA" id="ARBA00004613"/>
    </source>
</evidence>
<dbReference type="Gene3D" id="2.40.10.10">
    <property type="entry name" value="Trypsin-like serine proteases"/>
    <property type="match status" value="1"/>
</dbReference>
<dbReference type="Proteomes" id="UP000054843">
    <property type="component" value="Unassembled WGS sequence"/>
</dbReference>
<evidence type="ECO:0000256" key="7">
    <source>
        <dbReference type="SAM" id="SignalP"/>
    </source>
</evidence>
<sequence>MSICSGTFTLSLLFIAVLRRILTLECGKSAIPMIKTFPTYSKIVGGWEVNPNSIPWHVLVVSERVNDDYMCGGTLISLEDENESSLVLTAAHCVFEHHTLQTVQEEKIMIIVGAHNIEIKEPNQVIYHVKKVAIHKQYKNSSVLHDIALLKLTMPVPHNQYSLPICIPKSTDKLPIGKQCWTTGWGRGVDYKLSPHLKMVPSPLIHPKRCGIKSAESLFCICGGMLDENHIPAQGDSGGPLFCEINGVMVQHGIVSFKGRKKSNDVCGYVKVKQYYPWILDTAESFNSFSITESGKNFISSIWNIFSKLSTCHFFLFKKLFYL</sequence>
<keyword evidence="4" id="KW-0378">Hydrolase</keyword>
<dbReference type="InterPro" id="IPR043504">
    <property type="entry name" value="Peptidase_S1_PA_chymotrypsin"/>
</dbReference>
<dbReference type="SMART" id="SM00020">
    <property type="entry name" value="Tryp_SPc"/>
    <property type="match status" value="1"/>
</dbReference>
<dbReference type="PANTHER" id="PTHR24264">
    <property type="entry name" value="TRYPSIN-RELATED"/>
    <property type="match status" value="1"/>
</dbReference>
<dbReference type="PANTHER" id="PTHR24264:SF65">
    <property type="entry name" value="SRCR DOMAIN-CONTAINING PROTEIN"/>
    <property type="match status" value="1"/>
</dbReference>
<gene>
    <name evidence="9" type="primary">KLKB1</name>
    <name evidence="9" type="ORF">T10_5711</name>
</gene>
<dbReference type="InterPro" id="IPR050127">
    <property type="entry name" value="Serine_Proteases_S1"/>
</dbReference>